<name>A0ABR3DRE8_NEUIN</name>
<reference evidence="2 3" key="1">
    <citation type="submission" date="2023-09" db="EMBL/GenBank/DDBJ databases">
        <title>Multi-omics analysis of a traditional fermented food reveals byproduct-associated fungal strains for waste-to-food upcycling.</title>
        <authorList>
            <consortium name="Lawrence Berkeley National Laboratory"/>
            <person name="Rekdal V.M."/>
            <person name="Villalobos-Escobedo J.M."/>
            <person name="Rodriguez-Valeron N."/>
            <person name="Garcia M.O."/>
            <person name="Vasquez D.P."/>
            <person name="Damayanti I."/>
            <person name="Sorensen P.M."/>
            <person name="Baidoo E.E."/>
            <person name="De Carvalho A.C."/>
            <person name="Riley R."/>
            <person name="Lipzen A."/>
            <person name="He G."/>
            <person name="Yan M."/>
            <person name="Haridas S."/>
            <person name="Daum C."/>
            <person name="Yoshinaga Y."/>
            <person name="Ng V."/>
            <person name="Grigoriev I.V."/>
            <person name="Munk R."/>
            <person name="Nuraida L."/>
            <person name="Wijaya C.H."/>
            <person name="Morales P.-C."/>
            <person name="Keasling J.D."/>
        </authorList>
    </citation>
    <scope>NUCLEOTIDE SEQUENCE [LARGE SCALE GENOMIC DNA]</scope>
    <source>
        <strain evidence="2 3">FGSC 2613</strain>
    </source>
</reference>
<feature type="chain" id="PRO_5047011446" evidence="1">
    <location>
        <begin position="28"/>
        <end position="69"/>
    </location>
</feature>
<keyword evidence="1" id="KW-0732">Signal</keyword>
<feature type="signal peptide" evidence="1">
    <location>
        <begin position="1"/>
        <end position="27"/>
    </location>
</feature>
<organism evidence="2 3">
    <name type="scientific">Neurospora intermedia</name>
    <dbReference type="NCBI Taxonomy" id="5142"/>
    <lineage>
        <taxon>Eukaryota</taxon>
        <taxon>Fungi</taxon>
        <taxon>Dikarya</taxon>
        <taxon>Ascomycota</taxon>
        <taxon>Pezizomycotina</taxon>
        <taxon>Sordariomycetes</taxon>
        <taxon>Sordariomycetidae</taxon>
        <taxon>Sordariales</taxon>
        <taxon>Sordariaceae</taxon>
        <taxon>Neurospora</taxon>
    </lineage>
</organism>
<dbReference type="EMBL" id="JAVLET010000001">
    <property type="protein sequence ID" value="KAL0474468.1"/>
    <property type="molecule type" value="Genomic_DNA"/>
</dbReference>
<protein>
    <submittedName>
        <fullName evidence="2">Uncharacterized protein</fullName>
    </submittedName>
</protein>
<comment type="caution">
    <text evidence="2">The sequence shown here is derived from an EMBL/GenBank/DDBJ whole genome shotgun (WGS) entry which is preliminary data.</text>
</comment>
<evidence type="ECO:0000313" key="3">
    <source>
        <dbReference type="Proteomes" id="UP001451303"/>
    </source>
</evidence>
<keyword evidence="3" id="KW-1185">Reference proteome</keyword>
<evidence type="ECO:0000313" key="2">
    <source>
        <dbReference type="EMBL" id="KAL0474468.1"/>
    </source>
</evidence>
<accession>A0ABR3DRE8</accession>
<sequence length="69" mass="7317">MAKKGPTQLKCGGGQASFSLLLVLVQAVIVALHGLSTQPPNTPIGHILAFWNWRCLPATPLPGCKRLAQ</sequence>
<gene>
    <name evidence="2" type="ORF">QR685DRAFT_431887</name>
</gene>
<dbReference type="Proteomes" id="UP001451303">
    <property type="component" value="Unassembled WGS sequence"/>
</dbReference>
<proteinExistence type="predicted"/>
<evidence type="ECO:0000256" key="1">
    <source>
        <dbReference type="SAM" id="SignalP"/>
    </source>
</evidence>